<feature type="domain" description="Nucleoporin Nup133/Nup155-like C-terminal" evidence="4">
    <location>
        <begin position="303"/>
        <end position="552"/>
    </location>
</feature>
<dbReference type="GO" id="GO:0017056">
    <property type="term" value="F:structural constituent of nuclear pore"/>
    <property type="evidence" value="ECO:0007669"/>
    <property type="project" value="InterPro"/>
</dbReference>
<dbReference type="PANTHER" id="PTHR10350">
    <property type="entry name" value="NUCLEAR PORE COMPLEX PROTEIN NUP155"/>
    <property type="match status" value="1"/>
</dbReference>
<dbReference type="GO" id="GO:0006405">
    <property type="term" value="P:RNA export from nucleus"/>
    <property type="evidence" value="ECO:0007669"/>
    <property type="project" value="TreeGrafter"/>
</dbReference>
<dbReference type="InterPro" id="IPR007187">
    <property type="entry name" value="Nucleoporin_Nup133/Nup155_C"/>
</dbReference>
<accession>A0A1X0RB21</accession>
<evidence type="ECO:0000259" key="4">
    <source>
        <dbReference type="Pfam" id="PF03177"/>
    </source>
</evidence>
<dbReference type="InterPro" id="IPR042538">
    <property type="entry name" value="Nucleoporin_Nup155_C_3"/>
</dbReference>
<dbReference type="GO" id="GO:0000972">
    <property type="term" value="P:transcription-dependent tethering of RNA polymerase II gene DNA at nuclear periphery"/>
    <property type="evidence" value="ECO:0007669"/>
    <property type="project" value="TreeGrafter"/>
</dbReference>
<dbReference type="Gene3D" id="1.20.120.1880">
    <property type="entry name" value="Nucleoporin, helical C-terminal domain"/>
    <property type="match status" value="1"/>
</dbReference>
<evidence type="ECO:0000256" key="1">
    <source>
        <dbReference type="ARBA" id="ARBA00004123"/>
    </source>
</evidence>
<dbReference type="OrthoDB" id="338970at2759"/>
<evidence type="ECO:0000313" key="5">
    <source>
        <dbReference type="EMBL" id="ORE09223.1"/>
    </source>
</evidence>
<organism evidence="5">
    <name type="scientific">Rhizopus microsporus var. microsporus</name>
    <dbReference type="NCBI Taxonomy" id="86635"/>
    <lineage>
        <taxon>Eukaryota</taxon>
        <taxon>Fungi</taxon>
        <taxon>Fungi incertae sedis</taxon>
        <taxon>Mucoromycota</taxon>
        <taxon>Mucoromycotina</taxon>
        <taxon>Mucoromycetes</taxon>
        <taxon>Mucorales</taxon>
        <taxon>Mucorineae</taxon>
        <taxon>Rhizopodaceae</taxon>
        <taxon>Rhizopus</taxon>
    </lineage>
</organism>
<dbReference type="AlphaFoldDB" id="A0A1X0RB21"/>
<keyword evidence="2" id="KW-0813">Transport</keyword>
<dbReference type="InterPro" id="IPR004870">
    <property type="entry name" value="Nucleoporin_Nup155"/>
</dbReference>
<dbReference type="GO" id="GO:0006606">
    <property type="term" value="P:protein import into nucleus"/>
    <property type="evidence" value="ECO:0007669"/>
    <property type="project" value="TreeGrafter"/>
</dbReference>
<reference evidence="5" key="1">
    <citation type="journal article" date="2016" name="Proc. Natl. Acad. Sci. U.S.A.">
        <title>Lipid metabolic changes in an early divergent fungus govern the establishment of a mutualistic symbiosis with endobacteria.</title>
        <authorList>
            <person name="Lastovetsky O.A."/>
            <person name="Gaspar M.L."/>
            <person name="Mondo S.J."/>
            <person name="LaButti K.M."/>
            <person name="Sandor L."/>
            <person name="Grigoriev I.V."/>
            <person name="Henry S.A."/>
            <person name="Pawlowska T.E."/>
        </authorList>
    </citation>
    <scope>NUCLEOTIDE SEQUENCE [LARGE SCALE GENOMIC DNA]</scope>
    <source>
        <strain evidence="5">ATCC 52814</strain>
    </source>
</reference>
<sequence length="559" mass="64949">MTQVYNEDFYAEKLNDTLMIMESELNTPGRYIENIIEASGKPQRQILTLNKNGVTFYKEQRLIEQFSTLLTKGNPSAIIEFIEKYGVDEALALCLLISIISPAHNREAMSLLYDHPSVDNGLLLYISRLLKDIRTVDILAEELNDLRTYTIRCKEGVRLVQFIHEVCLRSEATRKKLVDYAPLIFEKLVSTEKGAFAAKNVVVACIELFEISDSSRSQLTLTPYLFENFELISLDQLKELCNKYCALKGNIESMKLVLAKYQLVNTEQKTQIYELIYDTLRSTFDEPEERLRVILQESLDLLDEEAYHEIIYQWLIDKKQERVLVTLTTPHLVQFFTTKLPESVGYHYLFEYYTYRSEYYDAIVALRRLSTVTRNVDLDKRVYYLERACDLMGKSTGISNNEKQELLALYKEATIQTKIRNALQQRHASDSTSLVQSLNDFLKPAKELYHNIALPQNLYEEALYLMDFMELYDWKYAQLAWERIVKENKDSNALKNKLITMGKDLYPSIASYPVFMLVHILDAHCQTYPEEFKDEFVISTLTEVGVPQEIISEARTAKV</sequence>
<dbReference type="VEuPathDB" id="FungiDB:BCV72DRAFT_248282"/>
<dbReference type="GO" id="GO:0036228">
    <property type="term" value="P:protein localization to nuclear inner membrane"/>
    <property type="evidence" value="ECO:0007669"/>
    <property type="project" value="TreeGrafter"/>
</dbReference>
<dbReference type="Pfam" id="PF03177">
    <property type="entry name" value="Nucleoporin_C"/>
    <property type="match status" value="1"/>
</dbReference>
<proteinExistence type="predicted"/>
<evidence type="ECO:0000256" key="2">
    <source>
        <dbReference type="ARBA" id="ARBA00022448"/>
    </source>
</evidence>
<dbReference type="GO" id="GO:0044611">
    <property type="term" value="C:nuclear pore inner ring"/>
    <property type="evidence" value="ECO:0007669"/>
    <property type="project" value="TreeGrafter"/>
</dbReference>
<keyword evidence="3" id="KW-0539">Nucleus</keyword>
<name>A0A1X0RB21_RHIZD</name>
<evidence type="ECO:0000256" key="3">
    <source>
        <dbReference type="ARBA" id="ARBA00023242"/>
    </source>
</evidence>
<gene>
    <name evidence="5" type="ORF">BCV72DRAFT_248282</name>
</gene>
<dbReference type="InterPro" id="IPR042537">
    <property type="entry name" value="Nucleoporin_Nup155_C_2"/>
</dbReference>
<comment type="subcellular location">
    <subcellularLocation>
        <location evidence="1">Nucleus</location>
    </subcellularLocation>
</comment>
<dbReference type="Gene3D" id="1.20.58.1780">
    <property type="match status" value="1"/>
</dbReference>
<dbReference type="Proteomes" id="UP000242414">
    <property type="component" value="Unassembled WGS sequence"/>
</dbReference>
<dbReference type="Gene3D" id="1.25.40.440">
    <property type="entry name" value="Nucleoporin, helical domain, central subdomain"/>
    <property type="match status" value="1"/>
</dbReference>
<protein>
    <recommendedName>
        <fullName evidence="4">Nucleoporin Nup133/Nup155-like C-terminal domain-containing protein</fullName>
    </recommendedName>
</protein>
<dbReference type="PANTHER" id="PTHR10350:SF6">
    <property type="entry name" value="NUCLEAR PORE COMPLEX PROTEIN NUP155"/>
    <property type="match status" value="1"/>
</dbReference>
<dbReference type="EMBL" id="KV921878">
    <property type="protein sequence ID" value="ORE09223.1"/>
    <property type="molecule type" value="Genomic_DNA"/>
</dbReference>